<name>A0A2Z6N7R4_TRISU</name>
<dbReference type="AlphaFoldDB" id="A0A2Z6N7R4"/>
<organism evidence="1 2">
    <name type="scientific">Trifolium subterraneum</name>
    <name type="common">Subterranean clover</name>
    <dbReference type="NCBI Taxonomy" id="3900"/>
    <lineage>
        <taxon>Eukaryota</taxon>
        <taxon>Viridiplantae</taxon>
        <taxon>Streptophyta</taxon>
        <taxon>Embryophyta</taxon>
        <taxon>Tracheophyta</taxon>
        <taxon>Spermatophyta</taxon>
        <taxon>Magnoliopsida</taxon>
        <taxon>eudicotyledons</taxon>
        <taxon>Gunneridae</taxon>
        <taxon>Pentapetalae</taxon>
        <taxon>rosids</taxon>
        <taxon>fabids</taxon>
        <taxon>Fabales</taxon>
        <taxon>Fabaceae</taxon>
        <taxon>Papilionoideae</taxon>
        <taxon>50 kb inversion clade</taxon>
        <taxon>NPAAA clade</taxon>
        <taxon>Hologalegina</taxon>
        <taxon>IRL clade</taxon>
        <taxon>Trifolieae</taxon>
        <taxon>Trifolium</taxon>
    </lineage>
</organism>
<keyword evidence="2" id="KW-1185">Reference proteome</keyword>
<proteinExistence type="predicted"/>
<gene>
    <name evidence="1" type="ORF">TSUD_53770</name>
</gene>
<accession>A0A2Z6N7R4</accession>
<dbReference type="Proteomes" id="UP000242715">
    <property type="component" value="Unassembled WGS sequence"/>
</dbReference>
<protein>
    <submittedName>
        <fullName evidence="1">Uncharacterized protein</fullName>
    </submittedName>
</protein>
<sequence length="66" mass="7816">MYWCIERLNCWKKLHANVMAQQFPSLKLRDNVASQGVDIDGDTNKVKTLRVYERRNKKISLTRDGY</sequence>
<evidence type="ECO:0000313" key="2">
    <source>
        <dbReference type="Proteomes" id="UP000242715"/>
    </source>
</evidence>
<dbReference type="EMBL" id="DF973487">
    <property type="protein sequence ID" value="GAU32250.1"/>
    <property type="molecule type" value="Genomic_DNA"/>
</dbReference>
<evidence type="ECO:0000313" key="1">
    <source>
        <dbReference type="EMBL" id="GAU32250.1"/>
    </source>
</evidence>
<reference evidence="2" key="1">
    <citation type="journal article" date="2017" name="Front. Plant Sci.">
        <title>Climate Clever Clovers: New Paradigm to Reduce the Environmental Footprint of Ruminants by Breeding Low Methanogenic Forages Utilizing Haplotype Variation.</title>
        <authorList>
            <person name="Kaur P."/>
            <person name="Appels R."/>
            <person name="Bayer P.E."/>
            <person name="Keeble-Gagnere G."/>
            <person name="Wang J."/>
            <person name="Hirakawa H."/>
            <person name="Shirasawa K."/>
            <person name="Vercoe P."/>
            <person name="Stefanova K."/>
            <person name="Durmic Z."/>
            <person name="Nichols P."/>
            <person name="Revell C."/>
            <person name="Isobe S.N."/>
            <person name="Edwards D."/>
            <person name="Erskine W."/>
        </authorList>
    </citation>
    <scope>NUCLEOTIDE SEQUENCE [LARGE SCALE GENOMIC DNA]</scope>
    <source>
        <strain evidence="2">cv. Daliak</strain>
    </source>
</reference>